<dbReference type="SUPFAM" id="SSF52047">
    <property type="entry name" value="RNI-like"/>
    <property type="match status" value="1"/>
</dbReference>
<dbReference type="AlphaFoldDB" id="A0A9W6ZSB7"/>
<sequence length="243" mass="26773">MKRLEGLDLQKNNLSDPIPSFFGQLQSLKWLNLSNNDLSGTVPPCLANIVPTLKFLALQKNPLLQSVPKTTLKDEEIKEYINFMERGDVMPFLTAGIAHATASASTASPFFNHLVHEYINDLIMSFLDPIHCPIAEKFALLVTWAMMKGDELEQELSDWCEGCPSDLAQLTQGHVHPSEWKGITIASTDNRGGRVVGVHWVSESLTGPICDKLGQLTGLTQLNLYDNYLSGPIPSAIGRLTSL</sequence>
<name>A0A9W6ZSB7_9STRA</name>
<keyword evidence="1" id="KW-0732">Signal</keyword>
<organism evidence="2 3">
    <name type="scientific">Triparma laevis f. longispina</name>
    <dbReference type="NCBI Taxonomy" id="1714387"/>
    <lineage>
        <taxon>Eukaryota</taxon>
        <taxon>Sar</taxon>
        <taxon>Stramenopiles</taxon>
        <taxon>Ochrophyta</taxon>
        <taxon>Bolidophyceae</taxon>
        <taxon>Parmales</taxon>
        <taxon>Triparmaceae</taxon>
        <taxon>Triparma</taxon>
    </lineage>
</organism>
<dbReference type="PANTHER" id="PTHR47988">
    <property type="entry name" value="SOMATIC EMBRYOGENESIS RECEPTOR KINASE 1"/>
    <property type="match status" value="1"/>
</dbReference>
<evidence type="ECO:0000313" key="2">
    <source>
        <dbReference type="EMBL" id="GMH59789.1"/>
    </source>
</evidence>
<evidence type="ECO:0000313" key="3">
    <source>
        <dbReference type="Proteomes" id="UP001165122"/>
    </source>
</evidence>
<keyword evidence="3" id="KW-1185">Reference proteome</keyword>
<accession>A0A9W6ZSB7</accession>
<reference evidence="3" key="1">
    <citation type="journal article" date="2023" name="Commun. Biol.">
        <title>Genome analysis of Parmales, the sister group of diatoms, reveals the evolutionary specialization of diatoms from phago-mixotrophs to photoautotrophs.</title>
        <authorList>
            <person name="Ban H."/>
            <person name="Sato S."/>
            <person name="Yoshikawa S."/>
            <person name="Yamada K."/>
            <person name="Nakamura Y."/>
            <person name="Ichinomiya M."/>
            <person name="Sato N."/>
            <person name="Blanc-Mathieu R."/>
            <person name="Endo H."/>
            <person name="Kuwata A."/>
            <person name="Ogata H."/>
        </authorList>
    </citation>
    <scope>NUCLEOTIDE SEQUENCE [LARGE SCALE GENOMIC DNA]</scope>
    <source>
        <strain evidence="3">NIES 3700</strain>
    </source>
</reference>
<dbReference type="EMBL" id="BRXW01000492">
    <property type="protein sequence ID" value="GMH59789.1"/>
    <property type="molecule type" value="Genomic_DNA"/>
</dbReference>
<protein>
    <submittedName>
        <fullName evidence="2">Uncharacterized protein</fullName>
    </submittedName>
</protein>
<dbReference type="Pfam" id="PF00560">
    <property type="entry name" value="LRR_1"/>
    <property type="match status" value="1"/>
</dbReference>
<dbReference type="InterPro" id="IPR001611">
    <property type="entry name" value="Leu-rich_rpt"/>
</dbReference>
<dbReference type="InterPro" id="IPR032675">
    <property type="entry name" value="LRR_dom_sf"/>
</dbReference>
<dbReference type="Pfam" id="PF13855">
    <property type="entry name" value="LRR_8"/>
    <property type="match status" value="1"/>
</dbReference>
<proteinExistence type="predicted"/>
<dbReference type="Proteomes" id="UP001165122">
    <property type="component" value="Unassembled WGS sequence"/>
</dbReference>
<dbReference type="OrthoDB" id="205182at2759"/>
<comment type="caution">
    <text evidence="2">The sequence shown here is derived from an EMBL/GenBank/DDBJ whole genome shotgun (WGS) entry which is preliminary data.</text>
</comment>
<gene>
    <name evidence="2" type="ORF">TrLO_g3444</name>
</gene>
<evidence type="ECO:0000256" key="1">
    <source>
        <dbReference type="ARBA" id="ARBA00022729"/>
    </source>
</evidence>
<dbReference type="Gene3D" id="3.80.10.10">
    <property type="entry name" value="Ribonuclease Inhibitor"/>
    <property type="match status" value="2"/>
</dbReference>